<sequence length="236" mass="26981">MPVEADVHKLRNFILEQMHKLETDQFRKWDAHDFIKMRNLIVSRLTMFNARRGGEPARLTLEEWKEAVLNMSVEGQYLSKYQTVERILECPLFTLGSDALRLKTLHTPRRKTKCDQGSPTKAVNLKVKQQKTVPDPRPVDFRNRPEYSHQFRGALLNFSGTSKMPISHLFRPANIRAVVMDHSYAVEGPVDHFLRSCGLIGVSAVERESVQGDVLEYNGAKKVVVVECTDFTNSTP</sequence>
<reference evidence="1 2" key="1">
    <citation type="submission" date="2019-01" db="EMBL/GenBank/DDBJ databases">
        <title>A draft genome assembly of the solar-powered sea slug Elysia chlorotica.</title>
        <authorList>
            <person name="Cai H."/>
            <person name="Li Q."/>
            <person name="Fang X."/>
            <person name="Li J."/>
            <person name="Curtis N.E."/>
            <person name="Altenburger A."/>
            <person name="Shibata T."/>
            <person name="Feng M."/>
            <person name="Maeda T."/>
            <person name="Schwartz J.A."/>
            <person name="Shigenobu S."/>
            <person name="Lundholm N."/>
            <person name="Nishiyama T."/>
            <person name="Yang H."/>
            <person name="Hasebe M."/>
            <person name="Li S."/>
            <person name="Pierce S.K."/>
            <person name="Wang J."/>
        </authorList>
    </citation>
    <scope>NUCLEOTIDE SEQUENCE [LARGE SCALE GENOMIC DNA]</scope>
    <source>
        <strain evidence="1">EC2010</strain>
        <tissue evidence="1">Whole organism of an adult</tissue>
    </source>
</reference>
<dbReference type="AlphaFoldDB" id="A0A3S1B2L5"/>
<dbReference type="Proteomes" id="UP000271974">
    <property type="component" value="Unassembled WGS sequence"/>
</dbReference>
<evidence type="ECO:0000313" key="2">
    <source>
        <dbReference type="Proteomes" id="UP000271974"/>
    </source>
</evidence>
<protein>
    <submittedName>
        <fullName evidence="1">Uncharacterized protein</fullName>
    </submittedName>
</protein>
<dbReference type="OrthoDB" id="10066064at2759"/>
<dbReference type="PANTHER" id="PTHR33480:SF1">
    <property type="entry name" value="TYR RECOMBINASE DOMAIN-CONTAINING PROTEIN"/>
    <property type="match status" value="1"/>
</dbReference>
<name>A0A3S1B2L5_ELYCH</name>
<evidence type="ECO:0000313" key="1">
    <source>
        <dbReference type="EMBL" id="RUS73516.1"/>
    </source>
</evidence>
<gene>
    <name evidence="1" type="ORF">EGW08_018731</name>
</gene>
<keyword evidence="2" id="KW-1185">Reference proteome</keyword>
<accession>A0A3S1B2L5</accession>
<proteinExistence type="predicted"/>
<comment type="caution">
    <text evidence="1">The sequence shown here is derived from an EMBL/GenBank/DDBJ whole genome shotgun (WGS) entry which is preliminary data.</text>
</comment>
<organism evidence="1 2">
    <name type="scientific">Elysia chlorotica</name>
    <name type="common">Eastern emerald elysia</name>
    <name type="synonym">Sea slug</name>
    <dbReference type="NCBI Taxonomy" id="188477"/>
    <lineage>
        <taxon>Eukaryota</taxon>
        <taxon>Metazoa</taxon>
        <taxon>Spiralia</taxon>
        <taxon>Lophotrochozoa</taxon>
        <taxon>Mollusca</taxon>
        <taxon>Gastropoda</taxon>
        <taxon>Heterobranchia</taxon>
        <taxon>Euthyneura</taxon>
        <taxon>Panpulmonata</taxon>
        <taxon>Sacoglossa</taxon>
        <taxon>Placobranchoidea</taxon>
        <taxon>Plakobranchidae</taxon>
        <taxon>Elysia</taxon>
    </lineage>
</organism>
<dbReference type="EMBL" id="RQTK01000928">
    <property type="protein sequence ID" value="RUS73516.1"/>
    <property type="molecule type" value="Genomic_DNA"/>
</dbReference>
<dbReference type="PANTHER" id="PTHR33480">
    <property type="entry name" value="SET DOMAIN-CONTAINING PROTEIN-RELATED"/>
    <property type="match status" value="1"/>
</dbReference>